<dbReference type="EMBL" id="CM044704">
    <property type="protein sequence ID" value="KAI5669867.1"/>
    <property type="molecule type" value="Genomic_DNA"/>
</dbReference>
<accession>A0ACC0BB77</accession>
<organism evidence="1 2">
    <name type="scientific">Catharanthus roseus</name>
    <name type="common">Madagascar periwinkle</name>
    <name type="synonym">Vinca rosea</name>
    <dbReference type="NCBI Taxonomy" id="4058"/>
    <lineage>
        <taxon>Eukaryota</taxon>
        <taxon>Viridiplantae</taxon>
        <taxon>Streptophyta</taxon>
        <taxon>Embryophyta</taxon>
        <taxon>Tracheophyta</taxon>
        <taxon>Spermatophyta</taxon>
        <taxon>Magnoliopsida</taxon>
        <taxon>eudicotyledons</taxon>
        <taxon>Gunneridae</taxon>
        <taxon>Pentapetalae</taxon>
        <taxon>asterids</taxon>
        <taxon>lamiids</taxon>
        <taxon>Gentianales</taxon>
        <taxon>Apocynaceae</taxon>
        <taxon>Rauvolfioideae</taxon>
        <taxon>Vinceae</taxon>
        <taxon>Catharanthinae</taxon>
        <taxon>Catharanthus</taxon>
    </lineage>
</organism>
<evidence type="ECO:0000313" key="2">
    <source>
        <dbReference type="Proteomes" id="UP001060085"/>
    </source>
</evidence>
<reference evidence="2" key="1">
    <citation type="journal article" date="2023" name="Nat. Plants">
        <title>Single-cell RNA sequencing provides a high-resolution roadmap for understanding the multicellular compartmentation of specialized metabolism.</title>
        <authorList>
            <person name="Sun S."/>
            <person name="Shen X."/>
            <person name="Li Y."/>
            <person name="Li Y."/>
            <person name="Wang S."/>
            <person name="Li R."/>
            <person name="Zhang H."/>
            <person name="Shen G."/>
            <person name="Guo B."/>
            <person name="Wei J."/>
            <person name="Xu J."/>
            <person name="St-Pierre B."/>
            <person name="Chen S."/>
            <person name="Sun C."/>
        </authorList>
    </citation>
    <scope>NUCLEOTIDE SEQUENCE [LARGE SCALE GENOMIC DNA]</scope>
</reference>
<keyword evidence="2" id="KW-1185">Reference proteome</keyword>
<sequence>MAQCFSFTASRNSCYKFSFSRAGLKSSITDLGDGTIMHFWVPKAHKDQKPNLLLIHGLGANAMWQWNEFISPLATKFNIFVPDLLFFGESYTTRPERTEAFQAQCVMKTMEVLGVRKMNIAGISYGGFVGYSIAAQFPEAVQKLAIVCSGICMEEKDMDEGMFRVKSVEEAATKLLPQRPEDLTELMKITFYKPQKRIPSCFLRDYINVMCTEYVQEKKELIYALHKDRKLSDLPKISHSTLIIWGDSDQVFPLELGHRLKRHLGENAELVIIKNCGHAINIEKPKELSYHLRSFLMNPLPPPKQESNGNNSKED</sequence>
<protein>
    <submittedName>
        <fullName evidence="1">Uncharacterized protein</fullName>
    </submittedName>
</protein>
<name>A0ACC0BB77_CATRO</name>
<evidence type="ECO:0000313" key="1">
    <source>
        <dbReference type="EMBL" id="KAI5669867.1"/>
    </source>
</evidence>
<gene>
    <name evidence="1" type="ORF">M9H77_19720</name>
</gene>
<dbReference type="Proteomes" id="UP001060085">
    <property type="component" value="Linkage Group LG04"/>
</dbReference>
<comment type="caution">
    <text evidence="1">The sequence shown here is derived from an EMBL/GenBank/DDBJ whole genome shotgun (WGS) entry which is preliminary data.</text>
</comment>
<proteinExistence type="predicted"/>